<evidence type="ECO:0000256" key="5">
    <source>
        <dbReference type="ARBA" id="ARBA00023136"/>
    </source>
</evidence>
<dbReference type="Pfam" id="PF01553">
    <property type="entry name" value="Acyltransferase"/>
    <property type="match status" value="1"/>
</dbReference>
<organism evidence="8 9">
    <name type="scientific">Chryseobacterium tructae</name>
    <dbReference type="NCBI Taxonomy" id="1037380"/>
    <lineage>
        <taxon>Bacteria</taxon>
        <taxon>Pseudomonadati</taxon>
        <taxon>Bacteroidota</taxon>
        <taxon>Flavobacteriia</taxon>
        <taxon>Flavobacteriales</taxon>
        <taxon>Weeksellaceae</taxon>
        <taxon>Chryseobacterium group</taxon>
        <taxon>Chryseobacterium</taxon>
    </lineage>
</organism>
<dbReference type="Proteomes" id="UP001595735">
    <property type="component" value="Unassembled WGS sequence"/>
</dbReference>
<evidence type="ECO:0000313" key="8">
    <source>
        <dbReference type="EMBL" id="MFC3755283.1"/>
    </source>
</evidence>
<dbReference type="PANTHER" id="PTHR33406">
    <property type="entry name" value="MEMBRANE PROTEIN MJ1562-RELATED"/>
    <property type="match status" value="1"/>
</dbReference>
<dbReference type="SMART" id="SM00563">
    <property type="entry name" value="PlsC"/>
    <property type="match status" value="1"/>
</dbReference>
<dbReference type="PANTHER" id="PTHR33406:SF13">
    <property type="entry name" value="MEMBRANE PROTEIN YDFJ"/>
    <property type="match status" value="1"/>
</dbReference>
<feature type="domain" description="Phospholipid/glycerol acyltransferase" evidence="7">
    <location>
        <begin position="890"/>
        <end position="999"/>
    </location>
</feature>
<dbReference type="SUPFAM" id="SSF82866">
    <property type="entry name" value="Multidrug efflux transporter AcrB transmembrane domain"/>
    <property type="match status" value="2"/>
</dbReference>
<dbReference type="InterPro" id="IPR002123">
    <property type="entry name" value="Plipid/glycerol_acylTrfase"/>
</dbReference>
<comment type="subcellular location">
    <subcellularLocation>
        <location evidence="1">Cell membrane</location>
        <topology evidence="1">Multi-pass membrane protein</topology>
    </subcellularLocation>
</comment>
<proteinExistence type="predicted"/>
<accession>A0ABV7XSR3</accession>
<evidence type="ECO:0000256" key="4">
    <source>
        <dbReference type="ARBA" id="ARBA00022989"/>
    </source>
</evidence>
<feature type="transmembrane region" description="Helical" evidence="6">
    <location>
        <begin position="661"/>
        <end position="678"/>
    </location>
</feature>
<evidence type="ECO:0000313" key="9">
    <source>
        <dbReference type="Proteomes" id="UP001595735"/>
    </source>
</evidence>
<reference evidence="9" key="1">
    <citation type="journal article" date="2019" name="Int. J. Syst. Evol. Microbiol.">
        <title>The Global Catalogue of Microorganisms (GCM) 10K type strain sequencing project: providing services to taxonomists for standard genome sequencing and annotation.</title>
        <authorList>
            <consortium name="The Broad Institute Genomics Platform"/>
            <consortium name="The Broad Institute Genome Sequencing Center for Infectious Disease"/>
            <person name="Wu L."/>
            <person name="Ma J."/>
        </authorList>
    </citation>
    <scope>NUCLEOTIDE SEQUENCE [LARGE SCALE GENOMIC DNA]</scope>
    <source>
        <strain evidence="9">CECT 7798</strain>
    </source>
</reference>
<feature type="transmembrane region" description="Helical" evidence="6">
    <location>
        <begin position="271"/>
        <end position="288"/>
    </location>
</feature>
<dbReference type="CDD" id="cd07989">
    <property type="entry name" value="LPLAT_AGPAT-like"/>
    <property type="match status" value="1"/>
</dbReference>
<keyword evidence="2" id="KW-1003">Cell membrane</keyword>
<dbReference type="InterPro" id="IPR050545">
    <property type="entry name" value="Mycobact_MmpL"/>
</dbReference>
<feature type="transmembrane region" description="Helical" evidence="6">
    <location>
        <begin position="17"/>
        <end position="34"/>
    </location>
</feature>
<gene>
    <name evidence="8" type="ORF">ACFONJ_04780</name>
</gene>
<feature type="transmembrane region" description="Helical" evidence="6">
    <location>
        <begin position="750"/>
        <end position="769"/>
    </location>
</feature>
<feature type="transmembrane region" description="Helical" evidence="6">
    <location>
        <begin position="321"/>
        <end position="341"/>
    </location>
</feature>
<keyword evidence="3 6" id="KW-0812">Transmembrane</keyword>
<keyword evidence="9" id="KW-1185">Reference proteome</keyword>
<feature type="transmembrane region" description="Helical" evidence="6">
    <location>
        <begin position="819"/>
        <end position="843"/>
    </location>
</feature>
<protein>
    <submittedName>
        <fullName evidence="8">MMPL family transporter</fullName>
    </submittedName>
</protein>
<evidence type="ECO:0000259" key="7">
    <source>
        <dbReference type="SMART" id="SM00563"/>
    </source>
</evidence>
<dbReference type="EMBL" id="JBHRYO010000002">
    <property type="protein sequence ID" value="MFC3755283.1"/>
    <property type="molecule type" value="Genomic_DNA"/>
</dbReference>
<dbReference type="Pfam" id="PF03176">
    <property type="entry name" value="MMPL"/>
    <property type="match status" value="2"/>
</dbReference>
<keyword evidence="5 6" id="KW-0472">Membrane</keyword>
<dbReference type="SUPFAM" id="SSF69593">
    <property type="entry name" value="Glycerol-3-phosphate (1)-acyltransferase"/>
    <property type="match status" value="1"/>
</dbReference>
<dbReference type="RefSeq" id="WP_378169720.1">
    <property type="nucleotide sequence ID" value="NZ_JBHRYO010000002.1"/>
</dbReference>
<evidence type="ECO:0000256" key="1">
    <source>
        <dbReference type="ARBA" id="ARBA00004651"/>
    </source>
</evidence>
<feature type="transmembrane region" description="Helical" evidence="6">
    <location>
        <begin position="361"/>
        <end position="379"/>
    </location>
</feature>
<feature type="transmembrane region" description="Helical" evidence="6">
    <location>
        <begin position="776"/>
        <end position="799"/>
    </location>
</feature>
<name>A0ABV7XSR3_9FLAO</name>
<evidence type="ECO:0000256" key="6">
    <source>
        <dbReference type="SAM" id="Phobius"/>
    </source>
</evidence>
<feature type="transmembrane region" description="Helical" evidence="6">
    <location>
        <begin position="711"/>
        <end position="730"/>
    </location>
</feature>
<dbReference type="Gene3D" id="1.20.1640.10">
    <property type="entry name" value="Multidrug efflux transporter AcrB transmembrane domain"/>
    <property type="match status" value="2"/>
</dbReference>
<dbReference type="InterPro" id="IPR004869">
    <property type="entry name" value="MMPL_dom"/>
</dbReference>
<feature type="transmembrane region" description="Helical" evidence="6">
    <location>
        <begin position="684"/>
        <end position="704"/>
    </location>
</feature>
<feature type="transmembrane region" description="Helical" evidence="6">
    <location>
        <begin position="294"/>
        <end position="314"/>
    </location>
</feature>
<evidence type="ECO:0000256" key="2">
    <source>
        <dbReference type="ARBA" id="ARBA00022475"/>
    </source>
</evidence>
<keyword evidence="4 6" id="KW-1133">Transmembrane helix</keyword>
<comment type="caution">
    <text evidence="8">The sequence shown here is derived from an EMBL/GenBank/DDBJ whole genome shotgun (WGS) entry which is preliminary data.</text>
</comment>
<evidence type="ECO:0000256" key="3">
    <source>
        <dbReference type="ARBA" id="ARBA00022692"/>
    </source>
</evidence>
<sequence>MHRFFIFLYYLISRNKILSVFTALGIAALCLFFASKINFEEDINQIIPKNEKSDLTAKVLKQLNFSDKIIVIIENKSNEESFQLSETADTFLQKIEPLQKYIGSVQGKVNDNEISETFDFVSQNLPLFLNENDYKEIQGKLQKDSIAQQVENNYISLASPTSLVTKEFIKKDPLGLTFLGIKKLNALNISKDFKLEDSYIVTKDGKNLLLFIDPKNKSNDTKANETFVDQLDQIKDNLNKQFKGKTEISYFGSPVIAVANAKQIKKDIQNTVVISMTVLLILLIYYFRNFFTPIIVFLPTVFSVLLALLILYFIKDKISAISLSVGAILIGITIDYALHILTHYKHNNNIEELYKEITQPIVLSSATTAVSFLCLVFVRSEALKDLGLFAAITVILSSITALIIVPQLYKPKHSVEKQSTNFIDKIGSYPYEKNKPLIIGCSIIILACLFGFRHVGFNEDIGDLNYIPKEMKISEAKLQKLSDITSKSIYTISYGNSEEQALARNSQLNTFLEQEKKEGKILSYNSIGSIVLSEKDQQNKIKEWKTFWNDTKKNQTVSELISNGNKFGFNSSAFAQFNEILNKNYSTLTIRDYEKVKALQISEFMSNEKGFYTVSNVVKVDENKRDAFINDIEKKHDALAIDRQQMNENFLGLLKRDFNTLINYSLLAIVLTIIVFFRNFELTVLTMFPIVLTGVVTAGILYFLGLELNIFSTVVCTLVFGVGDDFSIFLTQAMQKEHTTGKNELPTYRTSIILAVFTTILSIGSLIFAKHPALHSLALVALIGMFSVIIITSTLYPFWFRLLITNRAKKGLSPITFRLLAVSVISFLYYGLGGMVFSAIGSLFVKKSKGKTLDIIKLILAKFLTSVLYSNPFVKKKVIKNTNEDFSKPAVIIANHTSFLDTLAIAMATHKIIYLVNDWVYNSPVFGKLVKALGFYPVSQGIENGMDQLKEKIAQGYSLVVFPEAERSYTNDVKRFHKGAFYLAEQFELDVLPLYIHGNSEVLPKGDFIIYDGSIIVKVGDRINKDDLSFGKNYSERTKKINAYYREEFAKLREEIENENYFKKQLFLSYLYKDAEVVTAVKKDFNTNKLVYFELNKHIDADANILHIADDFGQKDVLLTLYQASRRIFSWIKNDEKRAKAAHNYLVKRRKINYIKELSEVNKNIDVLLISDDHFDLSEIQIRPKTIIFINTTNTAIESENYTLKFSSDSLKVFKTK</sequence>
<feature type="transmembrane region" description="Helical" evidence="6">
    <location>
        <begin position="386"/>
        <end position="409"/>
    </location>
</feature>